<keyword evidence="1" id="KW-0812">Transmembrane</keyword>
<reference evidence="2 3" key="1">
    <citation type="submission" date="2018-03" db="EMBL/GenBank/DDBJ databases">
        <title>Genomic Encyclopedia of Archaeal and Bacterial Type Strains, Phase II (KMG-II): from individual species to whole genera.</title>
        <authorList>
            <person name="Goeker M."/>
        </authorList>
    </citation>
    <scope>NUCLEOTIDE SEQUENCE [LARGE SCALE GENOMIC DNA]</scope>
    <source>
        <strain evidence="2 3">DSM 45312</strain>
    </source>
</reference>
<keyword evidence="1" id="KW-1133">Transmembrane helix</keyword>
<dbReference type="EMBL" id="PYGA01000022">
    <property type="protein sequence ID" value="PSK90525.1"/>
    <property type="molecule type" value="Genomic_DNA"/>
</dbReference>
<dbReference type="AlphaFoldDB" id="A0A2P8CZX5"/>
<proteinExistence type="predicted"/>
<comment type="caution">
    <text evidence="2">The sequence shown here is derived from an EMBL/GenBank/DDBJ whole genome shotgun (WGS) entry which is preliminary data.</text>
</comment>
<dbReference type="Proteomes" id="UP000240542">
    <property type="component" value="Unassembled WGS sequence"/>
</dbReference>
<keyword evidence="1" id="KW-0472">Membrane</keyword>
<sequence length="111" mass="11921">MTIVHSLLLFLHLLAMAGIIAGWLMQVMSDSTKSPKVLLHSALTQLVIGLLLVGVLEMGDDPVNHAKVAVKLVIALAVVVFGVLNLRKVENRYALIAGLLTIVNVAVAVFW</sequence>
<feature type="transmembrane region" description="Helical" evidence="1">
    <location>
        <begin position="6"/>
        <end position="25"/>
    </location>
</feature>
<protein>
    <recommendedName>
        <fullName evidence="4">Integral membrane protein</fullName>
    </recommendedName>
</protein>
<evidence type="ECO:0000313" key="3">
    <source>
        <dbReference type="Proteomes" id="UP000240542"/>
    </source>
</evidence>
<feature type="transmembrane region" description="Helical" evidence="1">
    <location>
        <begin position="68"/>
        <end position="86"/>
    </location>
</feature>
<evidence type="ECO:0008006" key="4">
    <source>
        <dbReference type="Google" id="ProtNLM"/>
    </source>
</evidence>
<name>A0A2P8CZX5_9ACTN</name>
<accession>A0A2P8CZX5</accession>
<dbReference type="OrthoDB" id="3830423at2"/>
<feature type="transmembrane region" description="Helical" evidence="1">
    <location>
        <begin position="93"/>
        <end position="110"/>
    </location>
</feature>
<gene>
    <name evidence="2" type="ORF">CLV63_12259</name>
</gene>
<organism evidence="2 3">
    <name type="scientific">Murinocardiopsis flavida</name>
    <dbReference type="NCBI Taxonomy" id="645275"/>
    <lineage>
        <taxon>Bacteria</taxon>
        <taxon>Bacillati</taxon>
        <taxon>Actinomycetota</taxon>
        <taxon>Actinomycetes</taxon>
        <taxon>Streptosporangiales</taxon>
        <taxon>Nocardiopsidaceae</taxon>
        <taxon>Murinocardiopsis</taxon>
    </lineage>
</organism>
<dbReference type="RefSeq" id="WP_106585811.1">
    <property type="nucleotide sequence ID" value="NZ_PYGA01000022.1"/>
</dbReference>
<evidence type="ECO:0000256" key="1">
    <source>
        <dbReference type="SAM" id="Phobius"/>
    </source>
</evidence>
<evidence type="ECO:0000313" key="2">
    <source>
        <dbReference type="EMBL" id="PSK90525.1"/>
    </source>
</evidence>
<feature type="transmembrane region" description="Helical" evidence="1">
    <location>
        <begin position="37"/>
        <end position="56"/>
    </location>
</feature>
<keyword evidence="3" id="KW-1185">Reference proteome</keyword>